<dbReference type="AlphaFoldDB" id="A0A0E9PP29"/>
<dbReference type="EMBL" id="GBXM01043515">
    <property type="protein sequence ID" value="JAH65062.1"/>
    <property type="molecule type" value="Transcribed_RNA"/>
</dbReference>
<accession>A0A0E9PP29</accession>
<sequence>MTMNAQWFASSPLKCFSTVVPTA</sequence>
<protein>
    <submittedName>
        <fullName evidence="1">Uncharacterized protein</fullName>
    </submittedName>
</protein>
<dbReference type="EMBL" id="GBXM01102964">
    <property type="protein sequence ID" value="JAH05613.1"/>
    <property type="molecule type" value="Transcribed_RNA"/>
</dbReference>
<name>A0A0E9PP29_ANGAN</name>
<organism evidence="1">
    <name type="scientific">Anguilla anguilla</name>
    <name type="common">European freshwater eel</name>
    <name type="synonym">Muraena anguilla</name>
    <dbReference type="NCBI Taxonomy" id="7936"/>
    <lineage>
        <taxon>Eukaryota</taxon>
        <taxon>Metazoa</taxon>
        <taxon>Chordata</taxon>
        <taxon>Craniata</taxon>
        <taxon>Vertebrata</taxon>
        <taxon>Euteleostomi</taxon>
        <taxon>Actinopterygii</taxon>
        <taxon>Neopterygii</taxon>
        <taxon>Teleostei</taxon>
        <taxon>Anguilliformes</taxon>
        <taxon>Anguillidae</taxon>
        <taxon>Anguilla</taxon>
    </lineage>
</organism>
<reference evidence="1" key="2">
    <citation type="journal article" date="2015" name="Fish Shellfish Immunol.">
        <title>Early steps in the European eel (Anguilla anguilla)-Vibrio vulnificus interaction in the gills: Role of the RtxA13 toxin.</title>
        <authorList>
            <person name="Callol A."/>
            <person name="Pajuelo D."/>
            <person name="Ebbesson L."/>
            <person name="Teles M."/>
            <person name="MacKenzie S."/>
            <person name="Amaro C."/>
        </authorList>
    </citation>
    <scope>NUCLEOTIDE SEQUENCE</scope>
</reference>
<proteinExistence type="predicted"/>
<reference evidence="1" key="1">
    <citation type="submission" date="2014-11" db="EMBL/GenBank/DDBJ databases">
        <authorList>
            <person name="Amaro Gonzalez C."/>
        </authorList>
    </citation>
    <scope>NUCLEOTIDE SEQUENCE</scope>
</reference>
<evidence type="ECO:0000313" key="1">
    <source>
        <dbReference type="EMBL" id="JAH05613.1"/>
    </source>
</evidence>